<accession>A0A8J8P2Q3</accession>
<proteinExistence type="predicted"/>
<evidence type="ECO:0000313" key="1">
    <source>
        <dbReference type="EMBL" id="TNV84699.1"/>
    </source>
</evidence>
<reference evidence="1" key="1">
    <citation type="submission" date="2019-06" db="EMBL/GenBank/DDBJ databases">
        <authorList>
            <person name="Zheng W."/>
        </authorList>
    </citation>
    <scope>NUCLEOTIDE SEQUENCE</scope>
    <source>
        <strain evidence="1">QDHG01</strain>
    </source>
</reference>
<name>A0A8J8P2Q3_HALGN</name>
<evidence type="ECO:0000313" key="2">
    <source>
        <dbReference type="Proteomes" id="UP000785679"/>
    </source>
</evidence>
<organism evidence="1 2">
    <name type="scientific">Halteria grandinella</name>
    <dbReference type="NCBI Taxonomy" id="5974"/>
    <lineage>
        <taxon>Eukaryota</taxon>
        <taxon>Sar</taxon>
        <taxon>Alveolata</taxon>
        <taxon>Ciliophora</taxon>
        <taxon>Intramacronucleata</taxon>
        <taxon>Spirotrichea</taxon>
        <taxon>Stichotrichia</taxon>
        <taxon>Sporadotrichida</taxon>
        <taxon>Halteriidae</taxon>
        <taxon>Halteria</taxon>
    </lineage>
</organism>
<comment type="caution">
    <text evidence="1">The sequence shown here is derived from an EMBL/GenBank/DDBJ whole genome shotgun (WGS) entry which is preliminary data.</text>
</comment>
<sequence length="156" mass="18603">MVIRSRRRDSMNVQLIYSLQERYKMRQGRLASLTTRAWIFAETEWGNDSVLTLQLPQALILFIYLNILRNIYYILSNFLIICNYYQSSRILINKDRSLSLIRAVTSAMHSPSVLLKVWRDIWRNALLKFEQMCVSSDLEQFNRSPQYIIIFTYECC</sequence>
<dbReference type="Proteomes" id="UP000785679">
    <property type="component" value="Unassembled WGS sequence"/>
</dbReference>
<keyword evidence="2" id="KW-1185">Reference proteome</keyword>
<dbReference type="EMBL" id="RRYP01002506">
    <property type="protein sequence ID" value="TNV84699.1"/>
    <property type="molecule type" value="Genomic_DNA"/>
</dbReference>
<gene>
    <name evidence="1" type="ORF">FGO68_gene5561</name>
</gene>
<protein>
    <submittedName>
        <fullName evidence="1">Uncharacterized protein</fullName>
    </submittedName>
</protein>
<dbReference type="AlphaFoldDB" id="A0A8J8P2Q3"/>